<comment type="subcellular location">
    <subcellularLocation>
        <location evidence="1">Periplasm</location>
    </subcellularLocation>
</comment>
<sequence>MLAAVALAAAPWFAASGPGAAEEPVLRAGVAMHGAPALAPGFDHLPYANPDAPKGGRVTYGWLGAFETLNPFGYRGTPAQGLKANVYESLLARSYDEPFSLYGLIAESVELPDDRSSITFHLNPKARFSDGEPITADDVIFTFELLRERGHPSFRTNYRRVRSASAEDERTVRFDLTGSDDREMPLILGLMPVLPRHAIDPQTFEETSFRPLVGSGPYVVSDVSPGRAVTFRRDPNYWGADLPVNRGLNNFDEIRYDYYRDANALFEAFKAGLVDVLPESDPIRWTTGYDFPAVRNGDVVRDELKTGLPWGMSAFVFNTRKPLFADIRVREALAALFDHAWIDRNLYGGETVRTSSYYEGSELASTGHAADARERALLAPFPGVVRPDVMDGTWRPSASDGSGRDRDQLRRALELLASAGWTVRDGELRDAAGAPFRFEILVSSKDFERLSLAYVGALERAGIRATVRLVDSTQAFRRLQTYDFDMIPYKWVSTLSPGAEQKKYWSAAAADTPGERNYIGVKQPAVDAMIEALLAARERDDFVSAARALDRVLLSGFYVVPLFHLKDQWIARWRRIERPDTTPLYGAAFETWWRAPASADRPRP</sequence>
<protein>
    <submittedName>
        <fullName evidence="6">Peptide/nickel transport system substrate-binding protein</fullName>
    </submittedName>
</protein>
<name>A0ABS2TAI9_9HYPH</name>
<dbReference type="Pfam" id="PF00496">
    <property type="entry name" value="SBP_bac_5"/>
    <property type="match status" value="1"/>
</dbReference>
<dbReference type="Proteomes" id="UP000758856">
    <property type="component" value="Unassembled WGS sequence"/>
</dbReference>
<feature type="signal peptide" evidence="4">
    <location>
        <begin position="1"/>
        <end position="21"/>
    </location>
</feature>
<evidence type="ECO:0000313" key="6">
    <source>
        <dbReference type="EMBL" id="MBM7853216.1"/>
    </source>
</evidence>
<feature type="domain" description="Solute-binding protein family 5" evidence="5">
    <location>
        <begin position="102"/>
        <end position="498"/>
    </location>
</feature>
<evidence type="ECO:0000313" key="7">
    <source>
        <dbReference type="Proteomes" id="UP000758856"/>
    </source>
</evidence>
<evidence type="ECO:0000256" key="3">
    <source>
        <dbReference type="ARBA" id="ARBA00022729"/>
    </source>
</evidence>
<dbReference type="RefSeq" id="WP_204951676.1">
    <property type="nucleotide sequence ID" value="NZ_BSFF01000010.1"/>
</dbReference>
<gene>
    <name evidence="6" type="ORF">JOD31_003467</name>
</gene>
<keyword evidence="7" id="KW-1185">Reference proteome</keyword>
<feature type="chain" id="PRO_5046505229" evidence="4">
    <location>
        <begin position="22"/>
        <end position="604"/>
    </location>
</feature>
<evidence type="ECO:0000256" key="4">
    <source>
        <dbReference type="SAM" id="SignalP"/>
    </source>
</evidence>
<dbReference type="Gene3D" id="3.10.105.10">
    <property type="entry name" value="Dipeptide-binding Protein, Domain 3"/>
    <property type="match status" value="1"/>
</dbReference>
<dbReference type="EMBL" id="JAFBCY010000004">
    <property type="protein sequence ID" value="MBM7853216.1"/>
    <property type="molecule type" value="Genomic_DNA"/>
</dbReference>
<comment type="similarity">
    <text evidence="2">Belongs to the bacterial solute-binding protein 5 family.</text>
</comment>
<dbReference type="PANTHER" id="PTHR30290">
    <property type="entry name" value="PERIPLASMIC BINDING COMPONENT OF ABC TRANSPORTER"/>
    <property type="match status" value="1"/>
</dbReference>
<evidence type="ECO:0000256" key="1">
    <source>
        <dbReference type="ARBA" id="ARBA00004418"/>
    </source>
</evidence>
<dbReference type="InterPro" id="IPR000914">
    <property type="entry name" value="SBP_5_dom"/>
</dbReference>
<dbReference type="InterPro" id="IPR039424">
    <property type="entry name" value="SBP_5"/>
</dbReference>
<comment type="caution">
    <text evidence="6">The sequence shown here is derived from an EMBL/GenBank/DDBJ whole genome shotgun (WGS) entry which is preliminary data.</text>
</comment>
<dbReference type="CDD" id="cd08497">
    <property type="entry name" value="MbnE-like"/>
    <property type="match status" value="1"/>
</dbReference>
<keyword evidence="3 4" id="KW-0732">Signal</keyword>
<dbReference type="InterPro" id="IPR030678">
    <property type="entry name" value="Peptide/Ni-bd"/>
</dbReference>
<dbReference type="PANTHER" id="PTHR30290:SF64">
    <property type="entry name" value="ABC TRANSPORTER PERIPLASMIC BINDING PROTEIN"/>
    <property type="match status" value="1"/>
</dbReference>
<proteinExistence type="inferred from homology"/>
<dbReference type="PIRSF" id="PIRSF002741">
    <property type="entry name" value="MppA"/>
    <property type="match status" value="1"/>
</dbReference>
<evidence type="ECO:0000259" key="5">
    <source>
        <dbReference type="Pfam" id="PF00496"/>
    </source>
</evidence>
<accession>A0ABS2TAI9</accession>
<dbReference type="Gene3D" id="3.40.190.10">
    <property type="entry name" value="Periplasmic binding protein-like II"/>
    <property type="match status" value="1"/>
</dbReference>
<evidence type="ECO:0000256" key="2">
    <source>
        <dbReference type="ARBA" id="ARBA00005695"/>
    </source>
</evidence>
<organism evidence="6 7">
    <name type="scientific">Methylopila capsulata</name>
    <dbReference type="NCBI Taxonomy" id="61654"/>
    <lineage>
        <taxon>Bacteria</taxon>
        <taxon>Pseudomonadati</taxon>
        <taxon>Pseudomonadota</taxon>
        <taxon>Alphaproteobacteria</taxon>
        <taxon>Hyphomicrobiales</taxon>
        <taxon>Methylopilaceae</taxon>
        <taxon>Methylopila</taxon>
    </lineage>
</organism>
<reference evidence="6 7" key="1">
    <citation type="submission" date="2021-01" db="EMBL/GenBank/DDBJ databases">
        <title>Genomic Encyclopedia of Type Strains, Phase IV (KMG-IV): sequencing the most valuable type-strain genomes for metagenomic binning, comparative biology and taxonomic classification.</title>
        <authorList>
            <person name="Goeker M."/>
        </authorList>
    </citation>
    <scope>NUCLEOTIDE SEQUENCE [LARGE SCALE GENOMIC DNA]</scope>
    <source>
        <strain evidence="6 7">DSM 6130</strain>
    </source>
</reference>
<dbReference type="SUPFAM" id="SSF53850">
    <property type="entry name" value="Periplasmic binding protein-like II"/>
    <property type="match status" value="1"/>
</dbReference>